<proteinExistence type="predicted"/>
<sequence length="191" mass="22515">MIQNPDSLLQNYFGSLSHEEVSVILSYFREEKLERNDFFTESGKICNKLSIVKSGILRIFALSDDGREVTQWLAQENFLLTEISGFFFDHPNRWNIQALTETELLTISKDDYKALCHDFPQWSDIEKKLIMKCFSMMEDRIFTHLSLTAEQRYDLYFEQNKSLFNKVPLQFIASVLGMSPETFSRIRKRKI</sequence>
<dbReference type="STRING" id="311334.SAMN05421846_10247"/>
<dbReference type="SUPFAM" id="SSF51206">
    <property type="entry name" value="cAMP-binding domain-like"/>
    <property type="match status" value="1"/>
</dbReference>
<dbReference type="InterPro" id="IPR014710">
    <property type="entry name" value="RmlC-like_jellyroll"/>
</dbReference>
<protein>
    <submittedName>
        <fullName evidence="2">cAMP-binding domain of CRP or a regulatory subunit of cAMP-dependent protein kinases</fullName>
    </submittedName>
</protein>
<dbReference type="GO" id="GO:0016301">
    <property type="term" value="F:kinase activity"/>
    <property type="evidence" value="ECO:0007669"/>
    <property type="project" value="UniProtKB-KW"/>
</dbReference>
<dbReference type="InterPro" id="IPR000595">
    <property type="entry name" value="cNMP-bd_dom"/>
</dbReference>
<keyword evidence="2" id="KW-0808">Transferase</keyword>
<organism evidence="2 3">
    <name type="scientific">Chryseobacterium taeanense</name>
    <dbReference type="NCBI Taxonomy" id="311334"/>
    <lineage>
        <taxon>Bacteria</taxon>
        <taxon>Pseudomonadati</taxon>
        <taxon>Bacteroidota</taxon>
        <taxon>Flavobacteriia</taxon>
        <taxon>Flavobacteriales</taxon>
        <taxon>Weeksellaceae</taxon>
        <taxon>Chryseobacterium group</taxon>
        <taxon>Chryseobacterium</taxon>
    </lineage>
</organism>
<name>A0A1G8F8W1_9FLAO</name>
<dbReference type="AlphaFoldDB" id="A0A1G8F8W1"/>
<dbReference type="Pfam" id="PF00027">
    <property type="entry name" value="cNMP_binding"/>
    <property type="match status" value="1"/>
</dbReference>
<dbReference type="RefSeq" id="WP_228400693.1">
    <property type="nucleotide sequence ID" value="NZ_FNDW01000002.1"/>
</dbReference>
<keyword evidence="2" id="KW-0418">Kinase</keyword>
<feature type="domain" description="Cyclic nucleotide-binding" evidence="1">
    <location>
        <begin position="12"/>
        <end position="115"/>
    </location>
</feature>
<evidence type="ECO:0000313" key="2">
    <source>
        <dbReference type="EMBL" id="SDH78572.1"/>
    </source>
</evidence>
<dbReference type="Gene3D" id="2.60.120.10">
    <property type="entry name" value="Jelly Rolls"/>
    <property type="match status" value="1"/>
</dbReference>
<accession>A0A1G8F8W1</accession>
<gene>
    <name evidence="2" type="ORF">SAMN05421846_10247</name>
</gene>
<dbReference type="InterPro" id="IPR018490">
    <property type="entry name" value="cNMP-bd_dom_sf"/>
</dbReference>
<dbReference type="Proteomes" id="UP000198869">
    <property type="component" value="Unassembled WGS sequence"/>
</dbReference>
<dbReference type="PROSITE" id="PS50042">
    <property type="entry name" value="CNMP_BINDING_3"/>
    <property type="match status" value="1"/>
</dbReference>
<evidence type="ECO:0000313" key="3">
    <source>
        <dbReference type="Proteomes" id="UP000198869"/>
    </source>
</evidence>
<evidence type="ECO:0000259" key="1">
    <source>
        <dbReference type="PROSITE" id="PS50042"/>
    </source>
</evidence>
<reference evidence="3" key="1">
    <citation type="submission" date="2016-10" db="EMBL/GenBank/DDBJ databases">
        <authorList>
            <person name="Varghese N."/>
            <person name="Submissions S."/>
        </authorList>
    </citation>
    <scope>NUCLEOTIDE SEQUENCE [LARGE SCALE GENOMIC DNA]</scope>
    <source>
        <strain evidence="3">DSM 17071</strain>
    </source>
</reference>
<keyword evidence="3" id="KW-1185">Reference proteome</keyword>
<dbReference type="EMBL" id="FNDW01000002">
    <property type="protein sequence ID" value="SDH78572.1"/>
    <property type="molecule type" value="Genomic_DNA"/>
</dbReference>
<dbReference type="CDD" id="cd00038">
    <property type="entry name" value="CAP_ED"/>
    <property type="match status" value="1"/>
</dbReference>